<comment type="caution">
    <text evidence="2">The sequence shown here is derived from an EMBL/GenBank/DDBJ whole genome shotgun (WGS) entry which is preliminary data.</text>
</comment>
<gene>
    <name evidence="2" type="ORF">BFW01_g1850</name>
</gene>
<feature type="region of interest" description="Disordered" evidence="1">
    <location>
        <begin position="34"/>
        <end position="56"/>
    </location>
</feature>
<protein>
    <submittedName>
        <fullName evidence="2">Uncharacterized protein</fullName>
    </submittedName>
</protein>
<dbReference type="Proteomes" id="UP000627934">
    <property type="component" value="Unassembled WGS sequence"/>
</dbReference>
<proteinExistence type="predicted"/>
<dbReference type="AlphaFoldDB" id="A0A8H7IS62"/>
<reference evidence="2" key="1">
    <citation type="submission" date="2016-08" db="EMBL/GenBank/DDBJ databases">
        <authorList>
            <person name="Yan J."/>
        </authorList>
    </citation>
    <scope>NUCLEOTIDE SEQUENCE</scope>
    <source>
        <strain evidence="2">CSS-01s</strain>
    </source>
</reference>
<organism evidence="2 3">
    <name type="scientific">Lasiodiplodia theobromae</name>
    <dbReference type="NCBI Taxonomy" id="45133"/>
    <lineage>
        <taxon>Eukaryota</taxon>
        <taxon>Fungi</taxon>
        <taxon>Dikarya</taxon>
        <taxon>Ascomycota</taxon>
        <taxon>Pezizomycotina</taxon>
        <taxon>Dothideomycetes</taxon>
        <taxon>Dothideomycetes incertae sedis</taxon>
        <taxon>Botryosphaeriales</taxon>
        <taxon>Botryosphaeriaceae</taxon>
        <taxon>Lasiodiplodia</taxon>
    </lineage>
</organism>
<evidence type="ECO:0000313" key="2">
    <source>
        <dbReference type="EMBL" id="KAF9630978.1"/>
    </source>
</evidence>
<accession>A0A8H7IS62</accession>
<evidence type="ECO:0000313" key="3">
    <source>
        <dbReference type="Proteomes" id="UP000627934"/>
    </source>
</evidence>
<reference evidence="2" key="2">
    <citation type="journal article" date="2018" name="DNA Res.">
        <title>Comparative genome and transcriptome analyses reveal adaptations to opportunistic infections in woody plant degrading pathogens of Botryosphaeriaceae.</title>
        <authorList>
            <person name="Yan J.Y."/>
            <person name="Zhao W.S."/>
            <person name="Chen Z."/>
            <person name="Xing Q.K."/>
            <person name="Zhang W."/>
            <person name="Chethana K.W.T."/>
            <person name="Xue M.F."/>
            <person name="Xu J.P."/>
            <person name="Phillips A.J.L."/>
            <person name="Wang Y."/>
            <person name="Liu J.H."/>
            <person name="Liu M."/>
            <person name="Zhou Y."/>
            <person name="Jayawardena R.S."/>
            <person name="Manawasinghe I.S."/>
            <person name="Huang J.B."/>
            <person name="Qiao G.H."/>
            <person name="Fu C.Y."/>
            <person name="Guo F.F."/>
            <person name="Dissanayake A.J."/>
            <person name="Peng Y.L."/>
            <person name="Hyde K.D."/>
            <person name="Li X.H."/>
        </authorList>
    </citation>
    <scope>NUCLEOTIDE SEQUENCE</scope>
    <source>
        <strain evidence="2">CSS-01s</strain>
    </source>
</reference>
<feature type="compositionally biased region" description="Low complexity" evidence="1">
    <location>
        <begin position="96"/>
        <end position="109"/>
    </location>
</feature>
<sequence length="154" mass="16821">MHTCKGFTGLARAAETRKGSLNYIHFLFDRGADTLRPRSHRRPPTTPSSPQPLTSNDHISIARILSALRIASAPLPMSRDPTTRGTTMHIAAATPLTSASWPSSSTTLSITPRQPPHQRYRRPPRHACFAACHRNVSILLARGTKPGTTGLRQA</sequence>
<dbReference type="EMBL" id="MDYX01000047">
    <property type="protein sequence ID" value="KAF9630978.1"/>
    <property type="molecule type" value="Genomic_DNA"/>
</dbReference>
<name>A0A8H7IS62_9PEZI</name>
<feature type="region of interest" description="Disordered" evidence="1">
    <location>
        <begin position="96"/>
        <end position="121"/>
    </location>
</feature>
<evidence type="ECO:0000256" key="1">
    <source>
        <dbReference type="SAM" id="MobiDB-lite"/>
    </source>
</evidence>